<evidence type="ECO:0000313" key="2">
    <source>
        <dbReference type="EMBL" id="GJD87671.1"/>
    </source>
</evidence>
<dbReference type="SUPFAM" id="SSF109604">
    <property type="entry name" value="HD-domain/PDEase-like"/>
    <property type="match status" value="1"/>
</dbReference>
<gene>
    <name evidence="2" type="ORF">BHAOGJBA_1176</name>
</gene>
<comment type="caution">
    <text evidence="2">The sequence shown here is derived from an EMBL/GenBank/DDBJ whole genome shotgun (WGS) entry which is preliminary data.</text>
</comment>
<protein>
    <recommendedName>
        <fullName evidence="4">Metal-dependent phosphohydrolase</fullName>
    </recommendedName>
</protein>
<reference evidence="2" key="1">
    <citation type="journal article" date="2016" name="Front. Microbiol.">
        <title>Genome Sequence of the Piezophilic, Mesophilic Sulfate-Reducing Bacterium Desulfovibrio indicus J2T.</title>
        <authorList>
            <person name="Cao J."/>
            <person name="Maignien L."/>
            <person name="Shao Z."/>
            <person name="Alain K."/>
            <person name="Jebbar M."/>
        </authorList>
    </citation>
    <scope>NUCLEOTIDE SEQUENCE</scope>
    <source>
        <strain evidence="2">DSM 16372</strain>
    </source>
</reference>
<keyword evidence="3" id="KW-1185">Reference proteome</keyword>
<dbReference type="EMBL" id="BPQO01000004">
    <property type="protein sequence ID" value="GJD87671.1"/>
    <property type="molecule type" value="Genomic_DNA"/>
</dbReference>
<evidence type="ECO:0000313" key="3">
    <source>
        <dbReference type="Proteomes" id="UP001055247"/>
    </source>
</evidence>
<dbReference type="Gene3D" id="1.10.3210.10">
    <property type="entry name" value="Hypothetical protein af1432"/>
    <property type="match status" value="1"/>
</dbReference>
<name>A0AAV4ZII3_9HYPH</name>
<dbReference type="RefSeq" id="WP_238229667.1">
    <property type="nucleotide sequence ID" value="NZ_BPQO01000004.1"/>
</dbReference>
<feature type="region of interest" description="Disordered" evidence="1">
    <location>
        <begin position="1"/>
        <end position="22"/>
    </location>
</feature>
<proteinExistence type="predicted"/>
<evidence type="ECO:0008006" key="4">
    <source>
        <dbReference type="Google" id="ProtNLM"/>
    </source>
</evidence>
<accession>A0AAV4ZII3</accession>
<sequence length="201" mass="22034">MAGGAASEGRGGEGEAPRPLVLPPLRRTARDAEAFARIVHEGRQDKDGLPYWRHLKRVAILADDKLPHGTDEWIVDVVAQIAWLHDVLEDTPYTAADLAREGFSPVVVEGLVALAKLEGRVPYLEWIEQLCATASLPAILVKISDIEDDSSPGRLALLDSGMRARFAAKYPPARVLLLEAAARHGWTDQRRPRQASTTPRP</sequence>
<evidence type="ECO:0000256" key="1">
    <source>
        <dbReference type="SAM" id="MobiDB-lite"/>
    </source>
</evidence>
<dbReference type="AlphaFoldDB" id="A0AAV4ZII3"/>
<reference evidence="2" key="2">
    <citation type="submission" date="2021-08" db="EMBL/GenBank/DDBJ databases">
        <authorList>
            <person name="Tani A."/>
            <person name="Ola A."/>
            <person name="Ogura Y."/>
            <person name="Katsura K."/>
            <person name="Hayashi T."/>
        </authorList>
    </citation>
    <scope>NUCLEOTIDE SEQUENCE</scope>
    <source>
        <strain evidence="2">DSM 16372</strain>
    </source>
</reference>
<dbReference type="Proteomes" id="UP001055247">
    <property type="component" value="Unassembled WGS sequence"/>
</dbReference>
<organism evidence="2 3">
    <name type="scientific">Methylobacterium hispanicum</name>
    <dbReference type="NCBI Taxonomy" id="270350"/>
    <lineage>
        <taxon>Bacteria</taxon>
        <taxon>Pseudomonadati</taxon>
        <taxon>Pseudomonadota</taxon>
        <taxon>Alphaproteobacteria</taxon>
        <taxon>Hyphomicrobiales</taxon>
        <taxon>Methylobacteriaceae</taxon>
        <taxon>Methylobacterium</taxon>
    </lineage>
</organism>